<comment type="similarity">
    <text evidence="2">Belongs to the oxygen-dependent FAD-linked oxidoreductase family.</text>
</comment>
<accession>A0ABS4G2X7</accession>
<dbReference type="InterPro" id="IPR006093">
    <property type="entry name" value="Oxy_OxRdtase_FAD_BS"/>
</dbReference>
<dbReference type="SUPFAM" id="SSF56176">
    <property type="entry name" value="FAD-binding/transporter-associated domain-like"/>
    <property type="match status" value="1"/>
</dbReference>
<dbReference type="Gene3D" id="3.30.465.10">
    <property type="match status" value="1"/>
</dbReference>
<evidence type="ECO:0000256" key="5">
    <source>
        <dbReference type="ARBA" id="ARBA00023002"/>
    </source>
</evidence>
<keyword evidence="5" id="KW-0560">Oxidoreductase</keyword>
<protein>
    <recommendedName>
        <fullName evidence="6">FAD-binding PCMH-type domain-containing protein</fullName>
    </recommendedName>
</protein>
<dbReference type="InterPro" id="IPR016167">
    <property type="entry name" value="FAD-bd_PCMH_sub1"/>
</dbReference>
<evidence type="ECO:0000259" key="6">
    <source>
        <dbReference type="PROSITE" id="PS51387"/>
    </source>
</evidence>
<organism evidence="7 8">
    <name type="scientific">Youngiibacter multivorans</name>
    <dbReference type="NCBI Taxonomy" id="937251"/>
    <lineage>
        <taxon>Bacteria</taxon>
        <taxon>Bacillati</taxon>
        <taxon>Bacillota</taxon>
        <taxon>Clostridia</taxon>
        <taxon>Eubacteriales</taxon>
        <taxon>Clostridiaceae</taxon>
        <taxon>Youngiibacter</taxon>
    </lineage>
</organism>
<comment type="caution">
    <text evidence="7">The sequence shown here is derived from an EMBL/GenBank/DDBJ whole genome shotgun (WGS) entry which is preliminary data.</text>
</comment>
<name>A0ABS4G2X7_9CLOT</name>
<dbReference type="Pfam" id="PF01565">
    <property type="entry name" value="FAD_binding_4"/>
    <property type="match status" value="1"/>
</dbReference>
<dbReference type="Gene3D" id="3.30.43.10">
    <property type="entry name" value="Uridine Diphospho-n-acetylenolpyruvylglucosamine Reductase, domain 2"/>
    <property type="match status" value="1"/>
</dbReference>
<proteinExistence type="inferred from homology"/>
<evidence type="ECO:0000256" key="2">
    <source>
        <dbReference type="ARBA" id="ARBA00005466"/>
    </source>
</evidence>
<evidence type="ECO:0000256" key="1">
    <source>
        <dbReference type="ARBA" id="ARBA00001974"/>
    </source>
</evidence>
<dbReference type="InterPro" id="IPR006094">
    <property type="entry name" value="Oxid_FAD_bind_N"/>
</dbReference>
<keyword evidence="8" id="KW-1185">Reference proteome</keyword>
<dbReference type="PROSITE" id="PS00862">
    <property type="entry name" value="OX2_COVAL_FAD"/>
    <property type="match status" value="1"/>
</dbReference>
<evidence type="ECO:0000313" key="7">
    <source>
        <dbReference type="EMBL" id="MBP1918907.1"/>
    </source>
</evidence>
<evidence type="ECO:0000256" key="4">
    <source>
        <dbReference type="ARBA" id="ARBA00022827"/>
    </source>
</evidence>
<gene>
    <name evidence="7" type="ORF">J2Z34_001387</name>
</gene>
<dbReference type="EMBL" id="JAGGKC010000009">
    <property type="protein sequence ID" value="MBP1918907.1"/>
    <property type="molecule type" value="Genomic_DNA"/>
</dbReference>
<dbReference type="PANTHER" id="PTHR42973:SF39">
    <property type="entry name" value="FAD-BINDING PCMH-TYPE DOMAIN-CONTAINING PROTEIN"/>
    <property type="match status" value="1"/>
</dbReference>
<dbReference type="InterPro" id="IPR016166">
    <property type="entry name" value="FAD-bd_PCMH"/>
</dbReference>
<dbReference type="InterPro" id="IPR016169">
    <property type="entry name" value="FAD-bd_PCMH_sub2"/>
</dbReference>
<feature type="domain" description="FAD-binding PCMH-type" evidence="6">
    <location>
        <begin position="38"/>
        <end position="206"/>
    </location>
</feature>
<keyword evidence="3" id="KW-0285">Flavoprotein</keyword>
<keyword evidence="4" id="KW-0274">FAD</keyword>
<dbReference type="PANTHER" id="PTHR42973">
    <property type="entry name" value="BINDING OXIDOREDUCTASE, PUTATIVE (AFU_ORTHOLOGUE AFUA_1G17690)-RELATED"/>
    <property type="match status" value="1"/>
</dbReference>
<dbReference type="InterPro" id="IPR036318">
    <property type="entry name" value="FAD-bd_PCMH-like_sf"/>
</dbReference>
<sequence length="461" mass="50778">MENIRIELHRLQSKIKGKILLPEDKDFDSARATWDVATDHRPALIVLAANAKDVIETIKFAGEVGQKVTVISTGHGPTRPASGGIMLRLSGMDAVRIDKEARTAYVEAGAKWSKVLEMAAVYGLAPLMGSSSDVGAVGYTLGGGLGWLARKYGLSLDNVNYFDIVTSDAELKRAERDSCDDLFWALSGAGSAFGVVVSMEIRLVPENIVYAGNLVYGHEDAKMLLDKYIEWTEELPDEMSSAMVLANFPDLPIVPEPLRGKSVAMVRGCFAGNIEDGERIVNKLREWREPILDMWSKIPFSMADTISNDPKEPIPVSVTNVTIDELNEKAKAALLKMTYRDEGYSPILFTEIYHMGGSIASSDRSESVFAVRDAKYVVKIMGLVLGDGSRDFFSAAVTGLKDELKDELNSEVYPNFLEGLEKFNHPGRLYPVDTLEKLGRIKVRFDPDNMFENGLEIGPVQ</sequence>
<dbReference type="RefSeq" id="WP_209459128.1">
    <property type="nucleotide sequence ID" value="NZ_JAGGKC010000009.1"/>
</dbReference>
<dbReference type="InterPro" id="IPR050416">
    <property type="entry name" value="FAD-linked_Oxidoreductase"/>
</dbReference>
<dbReference type="PROSITE" id="PS51387">
    <property type="entry name" value="FAD_PCMH"/>
    <property type="match status" value="1"/>
</dbReference>
<dbReference type="Gene3D" id="3.40.462.20">
    <property type="match status" value="1"/>
</dbReference>
<evidence type="ECO:0000256" key="3">
    <source>
        <dbReference type="ARBA" id="ARBA00022630"/>
    </source>
</evidence>
<comment type="cofactor">
    <cofactor evidence="1">
        <name>FAD</name>
        <dbReference type="ChEBI" id="CHEBI:57692"/>
    </cofactor>
</comment>
<reference evidence="7 8" key="1">
    <citation type="submission" date="2021-03" db="EMBL/GenBank/DDBJ databases">
        <title>Genomic Encyclopedia of Type Strains, Phase IV (KMG-IV): sequencing the most valuable type-strain genomes for metagenomic binning, comparative biology and taxonomic classification.</title>
        <authorList>
            <person name="Goeker M."/>
        </authorList>
    </citation>
    <scope>NUCLEOTIDE SEQUENCE [LARGE SCALE GENOMIC DNA]</scope>
    <source>
        <strain evidence="7 8">DSM 6139</strain>
    </source>
</reference>
<evidence type="ECO:0000313" key="8">
    <source>
        <dbReference type="Proteomes" id="UP001519271"/>
    </source>
</evidence>
<dbReference type="Proteomes" id="UP001519271">
    <property type="component" value="Unassembled WGS sequence"/>
</dbReference>